<keyword evidence="19" id="KW-1185">Reference proteome</keyword>
<evidence type="ECO:0000259" key="16">
    <source>
        <dbReference type="PROSITE" id="PS01180"/>
    </source>
</evidence>
<keyword evidence="3" id="KW-0245">EGF-like domain</keyword>
<evidence type="ECO:0000256" key="2">
    <source>
        <dbReference type="ARBA" id="ARBA00022525"/>
    </source>
</evidence>
<feature type="binding site" evidence="13">
    <location>
        <position position="265"/>
    </location>
    <ligand>
        <name>Zn(2+)</name>
        <dbReference type="ChEBI" id="CHEBI:29105"/>
        <note>catalytic</note>
    </ligand>
</feature>
<dbReference type="PRINTS" id="PR00480">
    <property type="entry name" value="ASTACIN"/>
</dbReference>
<dbReference type="InterPro" id="IPR036383">
    <property type="entry name" value="TSP1_rpt_sf"/>
</dbReference>
<keyword evidence="7 13" id="KW-0378">Hydrolase</keyword>
<sequence length="807" mass="89547">MRVGGAHKSFLLALILWLTVIEAKRTKKAGSAALRRINSLINERINKTLPQYDTPLAPPPALNPNARRHPDELSVNDPEDFFQGDVELSDGQAKIIEQQLLEKLGRAPQSDNLQPDGASQPDDTSQLDDTEFSDDDVHHAVTTDRNRPNNSSSDRPKTSQSNTKRSRRQKRKVGRDSVYKRWDVRRPISYEFAESIPEPTRRRIREALGLWERNTCIRFLENGPDVDRLEFYDGGGCSSFVGRAGGTQGISISTPGCDVAGIIAHEVGHALGIFHEQARPDQDRNIKVHYDNIPVSRWNNFYPIGNDQADVLGLPYDAGSVMHYGSSGFAINPYHATISVLDSNWQSTIGQRVGPSFLDYQAINKAYKCTNHCPPLQCKNGGYPNPQNCKKCKCPTGLAGTYCTDVQFSVCGATLKASKTKLRIESPNFPLPFPQGMDCNWLIQAPKSGKLYLQFIDNFEYECIDTCDASFIEIKLKKDFRMTGYRYCCSQPPAQTLVADGEQMIVMHKGMGQVSSGFRALVWSDKDPDNTVESMLPTFTRLSTQAPVFTPPPVTTIPFTTTKITTTTTTSRPILEMIEEVELKPEVVTPRRTTTLATTTTTENMLTEVYEKKTTISLLPGEIDAFFGGALGPEDNLGEKSEIEEENKETEFTLFPTLIPTLPNFLGTTTPTTPSIQGFSTPEPEEVTPPDAVECACGPWSEWLGACSQMCGGCGKRTRMRPCRSEKCRREEKRTCNFDVCPKGTNFLWTNGEFHFLFDGCCFGSFNNGNGVCSGIEQEKNGGVVQLLLNLLKAGDEPTGKQPFIPD</sequence>
<feature type="binding site" evidence="13">
    <location>
        <position position="269"/>
    </location>
    <ligand>
        <name>Zn(2+)</name>
        <dbReference type="ChEBI" id="CHEBI:29105"/>
        <note>catalytic</note>
    </ligand>
</feature>
<feature type="compositionally biased region" description="Basic and acidic residues" evidence="15">
    <location>
        <begin position="135"/>
        <end position="147"/>
    </location>
</feature>
<evidence type="ECO:0000256" key="7">
    <source>
        <dbReference type="ARBA" id="ARBA00022801"/>
    </source>
</evidence>
<feature type="signal peptide" evidence="14">
    <location>
        <begin position="1"/>
        <end position="23"/>
    </location>
</feature>
<dbReference type="SUPFAM" id="SSF55486">
    <property type="entry name" value="Metalloproteases ('zincins'), catalytic domain"/>
    <property type="match status" value="1"/>
</dbReference>
<dbReference type="EMBL" id="CAJFCW020000003">
    <property type="protein sequence ID" value="CAG9107303.1"/>
    <property type="molecule type" value="Genomic_DNA"/>
</dbReference>
<dbReference type="EC" id="3.4.24.-" evidence="14"/>
<organism evidence="18 19">
    <name type="scientific">Bursaphelenchus okinawaensis</name>
    <dbReference type="NCBI Taxonomy" id="465554"/>
    <lineage>
        <taxon>Eukaryota</taxon>
        <taxon>Metazoa</taxon>
        <taxon>Ecdysozoa</taxon>
        <taxon>Nematoda</taxon>
        <taxon>Chromadorea</taxon>
        <taxon>Rhabditida</taxon>
        <taxon>Tylenchina</taxon>
        <taxon>Tylenchomorpha</taxon>
        <taxon>Aphelenchoidea</taxon>
        <taxon>Aphelenchoididae</taxon>
        <taxon>Bursaphelenchus</taxon>
    </lineage>
</organism>
<evidence type="ECO:0000256" key="8">
    <source>
        <dbReference type="ARBA" id="ARBA00022833"/>
    </source>
</evidence>
<dbReference type="Pfam" id="PF00431">
    <property type="entry name" value="CUB"/>
    <property type="match status" value="1"/>
</dbReference>
<gene>
    <name evidence="18" type="ORF">BOKJ2_LOCUS6967</name>
</gene>
<feature type="domain" description="CUB" evidence="16">
    <location>
        <begin position="411"/>
        <end position="525"/>
    </location>
</feature>
<evidence type="ECO:0000256" key="10">
    <source>
        <dbReference type="ARBA" id="ARBA00023157"/>
    </source>
</evidence>
<keyword evidence="4 13" id="KW-0645">Protease</keyword>
<evidence type="ECO:0000256" key="12">
    <source>
        <dbReference type="PROSITE-ProRule" id="PRU00059"/>
    </source>
</evidence>
<dbReference type="Pfam" id="PF01400">
    <property type="entry name" value="Astacin"/>
    <property type="match status" value="1"/>
</dbReference>
<dbReference type="PROSITE" id="PS51864">
    <property type="entry name" value="ASTACIN"/>
    <property type="match status" value="1"/>
</dbReference>
<keyword evidence="9 13" id="KW-0482">Metalloprotease</keyword>
<dbReference type="Proteomes" id="UP000783686">
    <property type="component" value="Unassembled WGS sequence"/>
</dbReference>
<dbReference type="PROSITE" id="PS01180">
    <property type="entry name" value="CUB"/>
    <property type="match status" value="1"/>
</dbReference>
<dbReference type="InterPro" id="IPR000859">
    <property type="entry name" value="CUB_dom"/>
</dbReference>
<keyword evidence="2" id="KW-0964">Secreted</keyword>
<feature type="region of interest" description="Disordered" evidence="15">
    <location>
        <begin position="50"/>
        <end position="84"/>
    </location>
</feature>
<proteinExistence type="predicted"/>
<keyword evidence="6 14" id="KW-0732">Signal</keyword>
<dbReference type="GO" id="GO:0005576">
    <property type="term" value="C:extracellular region"/>
    <property type="evidence" value="ECO:0007669"/>
    <property type="project" value="UniProtKB-SubCell"/>
</dbReference>
<feature type="binding site" evidence="13">
    <location>
        <position position="275"/>
    </location>
    <ligand>
        <name>Zn(2+)</name>
        <dbReference type="ChEBI" id="CHEBI:29105"/>
        <note>catalytic</note>
    </ligand>
</feature>
<dbReference type="Gene3D" id="2.60.120.290">
    <property type="entry name" value="Spermadhesin, CUB domain"/>
    <property type="match status" value="1"/>
</dbReference>
<feature type="active site" evidence="13">
    <location>
        <position position="266"/>
    </location>
</feature>
<comment type="cofactor">
    <cofactor evidence="13 14">
        <name>Zn(2+)</name>
        <dbReference type="ChEBI" id="CHEBI:29105"/>
    </cofactor>
    <text evidence="13 14">Binds 1 zinc ion per subunit.</text>
</comment>
<comment type="subcellular location">
    <subcellularLocation>
        <location evidence="1">Secreted</location>
    </subcellularLocation>
</comment>
<dbReference type="Proteomes" id="UP000614601">
    <property type="component" value="Unassembled WGS sequence"/>
</dbReference>
<evidence type="ECO:0000256" key="1">
    <source>
        <dbReference type="ARBA" id="ARBA00004613"/>
    </source>
</evidence>
<comment type="caution">
    <text evidence="12">Lacks conserved residue(s) required for the propagation of feature annotation.</text>
</comment>
<feature type="compositionally biased region" description="Basic residues" evidence="15">
    <location>
        <begin position="164"/>
        <end position="173"/>
    </location>
</feature>
<dbReference type="CDD" id="cd00041">
    <property type="entry name" value="CUB"/>
    <property type="match status" value="1"/>
</dbReference>
<feature type="domain" description="Peptidase M12A" evidence="17">
    <location>
        <begin position="171"/>
        <end position="370"/>
    </location>
</feature>
<evidence type="ECO:0000256" key="9">
    <source>
        <dbReference type="ARBA" id="ARBA00023049"/>
    </source>
</evidence>
<dbReference type="SMART" id="SM00235">
    <property type="entry name" value="ZnMc"/>
    <property type="match status" value="1"/>
</dbReference>
<feature type="compositionally biased region" description="Polar residues" evidence="15">
    <location>
        <begin position="148"/>
        <end position="163"/>
    </location>
</feature>
<evidence type="ECO:0000256" key="14">
    <source>
        <dbReference type="RuleBase" id="RU361183"/>
    </source>
</evidence>
<accession>A0A811KQ62</accession>
<comment type="caution">
    <text evidence="18">The sequence shown here is derived from an EMBL/GenBank/DDBJ whole genome shotgun (WGS) entry which is preliminary data.</text>
</comment>
<evidence type="ECO:0000256" key="4">
    <source>
        <dbReference type="ARBA" id="ARBA00022670"/>
    </source>
</evidence>
<reference evidence="18" key="1">
    <citation type="submission" date="2020-09" db="EMBL/GenBank/DDBJ databases">
        <authorList>
            <person name="Kikuchi T."/>
        </authorList>
    </citation>
    <scope>NUCLEOTIDE SEQUENCE</scope>
    <source>
        <strain evidence="18">SH1</strain>
    </source>
</reference>
<dbReference type="InterPro" id="IPR001506">
    <property type="entry name" value="Peptidase_M12A"/>
</dbReference>
<keyword evidence="11" id="KW-0325">Glycoprotein</keyword>
<dbReference type="SMART" id="SM00042">
    <property type="entry name" value="CUB"/>
    <property type="match status" value="1"/>
</dbReference>
<dbReference type="InterPro" id="IPR034035">
    <property type="entry name" value="Astacin-like_dom"/>
</dbReference>
<dbReference type="EMBL" id="CAJFDH010000003">
    <property type="protein sequence ID" value="CAD5217197.1"/>
    <property type="molecule type" value="Genomic_DNA"/>
</dbReference>
<dbReference type="InterPro" id="IPR035914">
    <property type="entry name" value="Sperma_CUB_dom_sf"/>
</dbReference>
<keyword evidence="10" id="KW-1015">Disulfide bond</keyword>
<dbReference type="InterPro" id="IPR006026">
    <property type="entry name" value="Peptidase_Metallo"/>
</dbReference>
<evidence type="ECO:0000256" key="13">
    <source>
        <dbReference type="PROSITE-ProRule" id="PRU01211"/>
    </source>
</evidence>
<feature type="chain" id="PRO_5035952868" description="Metalloendopeptidase" evidence="14">
    <location>
        <begin position="24"/>
        <end position="807"/>
    </location>
</feature>
<dbReference type="Gene3D" id="3.40.390.10">
    <property type="entry name" value="Collagenase (Catalytic Domain)"/>
    <property type="match status" value="1"/>
</dbReference>
<dbReference type="CDD" id="cd04280">
    <property type="entry name" value="ZnMc_astacin_like"/>
    <property type="match status" value="1"/>
</dbReference>
<dbReference type="PANTHER" id="PTHR10127:SF810">
    <property type="entry name" value="ZINC METALLOPROTEINASE NAS-38"/>
    <property type="match status" value="1"/>
</dbReference>
<protein>
    <recommendedName>
        <fullName evidence="14">Metalloendopeptidase</fullName>
        <ecNumber evidence="14">3.4.24.-</ecNumber>
    </recommendedName>
</protein>
<evidence type="ECO:0000313" key="18">
    <source>
        <dbReference type="EMBL" id="CAD5217197.1"/>
    </source>
</evidence>
<dbReference type="GO" id="GO:0004222">
    <property type="term" value="F:metalloendopeptidase activity"/>
    <property type="evidence" value="ECO:0007669"/>
    <property type="project" value="UniProtKB-UniRule"/>
</dbReference>
<keyword evidence="8 13" id="KW-0862">Zinc</keyword>
<dbReference type="GO" id="GO:0006508">
    <property type="term" value="P:proteolysis"/>
    <property type="evidence" value="ECO:0007669"/>
    <property type="project" value="UniProtKB-KW"/>
</dbReference>
<dbReference type="AlphaFoldDB" id="A0A811KQ62"/>
<evidence type="ECO:0000259" key="17">
    <source>
        <dbReference type="PROSITE" id="PS51864"/>
    </source>
</evidence>
<feature type="compositionally biased region" description="Acidic residues" evidence="15">
    <location>
        <begin position="125"/>
        <end position="134"/>
    </location>
</feature>
<dbReference type="InterPro" id="IPR017050">
    <property type="entry name" value="Metallopeptidase_nem"/>
</dbReference>
<dbReference type="InterPro" id="IPR000884">
    <property type="entry name" value="TSP1_rpt"/>
</dbReference>
<dbReference type="SMART" id="SM00209">
    <property type="entry name" value="TSP1"/>
    <property type="match status" value="1"/>
</dbReference>
<evidence type="ECO:0000256" key="3">
    <source>
        <dbReference type="ARBA" id="ARBA00022536"/>
    </source>
</evidence>
<feature type="region of interest" description="Disordered" evidence="15">
    <location>
        <begin position="108"/>
        <end position="176"/>
    </location>
</feature>
<dbReference type="Gene3D" id="2.20.100.10">
    <property type="entry name" value="Thrombospondin type-1 (TSP1) repeat"/>
    <property type="match status" value="1"/>
</dbReference>
<dbReference type="InterPro" id="IPR024079">
    <property type="entry name" value="MetalloPept_cat_dom_sf"/>
</dbReference>
<keyword evidence="5 13" id="KW-0479">Metal-binding</keyword>
<evidence type="ECO:0000256" key="6">
    <source>
        <dbReference type="ARBA" id="ARBA00022729"/>
    </source>
</evidence>
<dbReference type="SUPFAM" id="SSF49854">
    <property type="entry name" value="Spermadhesin, CUB domain"/>
    <property type="match status" value="1"/>
</dbReference>
<evidence type="ECO:0000256" key="11">
    <source>
        <dbReference type="ARBA" id="ARBA00023180"/>
    </source>
</evidence>
<name>A0A811KQ62_9BILA</name>
<evidence type="ECO:0000256" key="15">
    <source>
        <dbReference type="SAM" id="MobiDB-lite"/>
    </source>
</evidence>
<dbReference type="PANTHER" id="PTHR10127">
    <property type="entry name" value="DISCOIDIN, CUB, EGF, LAMININ , AND ZINC METALLOPROTEASE DOMAIN CONTAINING"/>
    <property type="match status" value="1"/>
</dbReference>
<dbReference type="OrthoDB" id="291007at2759"/>
<evidence type="ECO:0000313" key="19">
    <source>
        <dbReference type="Proteomes" id="UP000614601"/>
    </source>
</evidence>
<dbReference type="GO" id="GO:0008270">
    <property type="term" value="F:zinc ion binding"/>
    <property type="evidence" value="ECO:0007669"/>
    <property type="project" value="UniProtKB-UniRule"/>
</dbReference>
<evidence type="ECO:0000256" key="5">
    <source>
        <dbReference type="ARBA" id="ARBA00022723"/>
    </source>
</evidence>
<dbReference type="GO" id="GO:0018996">
    <property type="term" value="P:molting cycle, collagen and cuticulin-based cuticle"/>
    <property type="evidence" value="ECO:0007669"/>
    <property type="project" value="InterPro"/>
</dbReference>
<dbReference type="PIRSF" id="PIRSF036365">
    <property type="entry name" value="Astacin_nematoda"/>
    <property type="match status" value="1"/>
</dbReference>
<dbReference type="PROSITE" id="PS50092">
    <property type="entry name" value="TSP1"/>
    <property type="match status" value="1"/>
</dbReference>